<accession>A0ABQ6MGU6</accession>
<comment type="caution">
    <text evidence="2">The sequence shown here is derived from an EMBL/GenBank/DDBJ whole genome shotgun (WGS) entry which is preliminary data.</text>
</comment>
<evidence type="ECO:0000313" key="2">
    <source>
        <dbReference type="EMBL" id="GMI26080.1"/>
    </source>
</evidence>
<organism evidence="2 3">
    <name type="scientific">Tetraparma gracilis</name>
    <dbReference type="NCBI Taxonomy" id="2962635"/>
    <lineage>
        <taxon>Eukaryota</taxon>
        <taxon>Sar</taxon>
        <taxon>Stramenopiles</taxon>
        <taxon>Ochrophyta</taxon>
        <taxon>Bolidophyceae</taxon>
        <taxon>Parmales</taxon>
        <taxon>Triparmaceae</taxon>
        <taxon>Tetraparma</taxon>
    </lineage>
</organism>
<dbReference type="Proteomes" id="UP001165060">
    <property type="component" value="Unassembled WGS sequence"/>
</dbReference>
<dbReference type="SUPFAM" id="SSF53639">
    <property type="entry name" value="AraD/HMP-PK domain-like"/>
    <property type="match status" value="1"/>
</dbReference>
<proteinExistence type="predicted"/>
<protein>
    <recommendedName>
        <fullName evidence="1">Class II aldolase/adducin N-terminal domain-containing protein</fullName>
    </recommendedName>
</protein>
<sequence>MDELVWNHISARFEDGWLITPGRMHWDEIKPADIIRASDNVTADIIHSSVYAVRPDVKAIVHLHTKYAVAVACLKQGFEALTQDGSFFYGKVAVHPWEGVSDDPSEGARIGANVLKVPNCNILLMPNHGFCTFASSVGEAFVQAFYFEKACETLVLALGAAGGDRSKIGWPDAGIMKKAGGQAYSPQFAPGVCEWDAIVRMVQRKDGA</sequence>
<dbReference type="PANTHER" id="PTHR10672:SF3">
    <property type="entry name" value="PROTEIN HU-LI TAI SHAO"/>
    <property type="match status" value="1"/>
</dbReference>
<dbReference type="PANTHER" id="PTHR10672">
    <property type="entry name" value="ADDUCIN"/>
    <property type="match status" value="1"/>
</dbReference>
<evidence type="ECO:0000313" key="3">
    <source>
        <dbReference type="Proteomes" id="UP001165060"/>
    </source>
</evidence>
<reference evidence="2 3" key="1">
    <citation type="journal article" date="2023" name="Commun. Biol.">
        <title>Genome analysis of Parmales, the sister group of diatoms, reveals the evolutionary specialization of diatoms from phago-mixotrophs to photoautotrophs.</title>
        <authorList>
            <person name="Ban H."/>
            <person name="Sato S."/>
            <person name="Yoshikawa S."/>
            <person name="Yamada K."/>
            <person name="Nakamura Y."/>
            <person name="Ichinomiya M."/>
            <person name="Sato N."/>
            <person name="Blanc-Mathieu R."/>
            <person name="Endo H."/>
            <person name="Kuwata A."/>
            <person name="Ogata H."/>
        </authorList>
    </citation>
    <scope>NUCLEOTIDE SEQUENCE [LARGE SCALE GENOMIC DNA]</scope>
</reference>
<dbReference type="Gene3D" id="3.40.225.10">
    <property type="entry name" value="Class II aldolase/adducin N-terminal domain"/>
    <property type="match status" value="1"/>
</dbReference>
<name>A0ABQ6MGU6_9STRA</name>
<evidence type="ECO:0000259" key="1">
    <source>
        <dbReference type="SMART" id="SM01007"/>
    </source>
</evidence>
<dbReference type="Pfam" id="PF00596">
    <property type="entry name" value="Aldolase_II"/>
    <property type="match status" value="1"/>
</dbReference>
<dbReference type="InterPro" id="IPR051017">
    <property type="entry name" value="Aldolase-II_Adducin_sf"/>
</dbReference>
<dbReference type="InterPro" id="IPR036409">
    <property type="entry name" value="Aldolase_II/adducin_N_sf"/>
</dbReference>
<feature type="domain" description="Class II aldolase/adducin N-terminal" evidence="1">
    <location>
        <begin position="1"/>
        <end position="155"/>
    </location>
</feature>
<gene>
    <name evidence="2" type="ORF">TeGR_g13942</name>
</gene>
<keyword evidence="3" id="KW-1185">Reference proteome</keyword>
<dbReference type="EMBL" id="BRYB01002829">
    <property type="protein sequence ID" value="GMI26080.1"/>
    <property type="molecule type" value="Genomic_DNA"/>
</dbReference>
<dbReference type="InterPro" id="IPR001303">
    <property type="entry name" value="Aldolase_II/adducin_N"/>
</dbReference>
<dbReference type="SMART" id="SM01007">
    <property type="entry name" value="Aldolase_II"/>
    <property type="match status" value="1"/>
</dbReference>